<gene>
    <name evidence="1" type="ORF">C8E99_1532</name>
</gene>
<evidence type="ECO:0000313" key="2">
    <source>
        <dbReference type="Proteomes" id="UP000256727"/>
    </source>
</evidence>
<dbReference type="AlphaFoldDB" id="A0A3D9LDI8"/>
<proteinExistence type="predicted"/>
<keyword evidence="2" id="KW-1185">Reference proteome</keyword>
<name>A0A3D9LDI8_9MICC</name>
<comment type="caution">
    <text evidence="1">The sequence shown here is derived from an EMBL/GenBank/DDBJ whole genome shotgun (WGS) entry which is preliminary data.</text>
</comment>
<dbReference type="OrthoDB" id="4951220at2"/>
<organism evidence="1 2">
    <name type="scientific">Citricoccus muralis</name>
    <dbReference type="NCBI Taxonomy" id="169134"/>
    <lineage>
        <taxon>Bacteria</taxon>
        <taxon>Bacillati</taxon>
        <taxon>Actinomycetota</taxon>
        <taxon>Actinomycetes</taxon>
        <taxon>Micrococcales</taxon>
        <taxon>Micrococcaceae</taxon>
        <taxon>Citricoccus</taxon>
    </lineage>
</organism>
<dbReference type="RefSeq" id="WP_115931782.1">
    <property type="nucleotide sequence ID" value="NZ_QREH01000001.1"/>
</dbReference>
<dbReference type="Proteomes" id="UP000256727">
    <property type="component" value="Unassembled WGS sequence"/>
</dbReference>
<sequence length="177" mass="18518">MRIKTMLQTTAVLGLAVMVGLLGVGGTWALWSTSVPANMGTVEAADFQVKLNGSSMTSWVGIRPDGALTPTQEVYAMVTVTHDTNASAPFSIEATMPATATTHLSALETDLTVQAVRMTNPTCADASFTAQASNTAVIDRNQTASFCLRMSLPPDAPSNKTPSDVTVTIPVTATQIQ</sequence>
<protein>
    <submittedName>
        <fullName evidence="1">Putative ribosomally synthesized peptide with SipW-like signal peptide</fullName>
    </submittedName>
</protein>
<accession>A0A3D9LDI8</accession>
<reference evidence="1 2" key="1">
    <citation type="submission" date="2018-07" db="EMBL/GenBank/DDBJ databases">
        <title>Sequencing the genomes of 1000 actinobacteria strains.</title>
        <authorList>
            <person name="Klenk H.-P."/>
        </authorList>
    </citation>
    <scope>NUCLEOTIDE SEQUENCE [LARGE SCALE GENOMIC DNA]</scope>
    <source>
        <strain evidence="1 2">DSM 14442</strain>
    </source>
</reference>
<evidence type="ECO:0000313" key="1">
    <source>
        <dbReference type="EMBL" id="REE03716.1"/>
    </source>
</evidence>
<dbReference type="EMBL" id="QREH01000001">
    <property type="protein sequence ID" value="REE03716.1"/>
    <property type="molecule type" value="Genomic_DNA"/>
</dbReference>